<evidence type="ECO:0000313" key="2">
    <source>
        <dbReference type="Proteomes" id="UP001230051"/>
    </source>
</evidence>
<accession>A0AAD8GCF2</accession>
<gene>
    <name evidence="1" type="primary">SPATS1</name>
    <name evidence="1" type="ORF">AOXY_G6743</name>
</gene>
<sequence>MATVEVLRGDKVQLHKTRGRRYHPHGHGEETHFRPHIQHVEPHYTESNLDWNSRLGWLPHPCYSDAPFPEIKAIRFPSETRLLRSFPEANMESNSEWTFYPSFGLPVTYHFGKKCTINGVHVRNSTSTSERTVPMMVGRKKQTIRSHSLTSPGNKPYYTAEYSTGFHRVGSTRPLPNFRGSPIIRADTFIPLQPKPVFPCKPFKEKQKIQHREEELHEVKMLSTWRPASPILKSVFYNKAGKKRVV</sequence>
<organism evidence="1 2">
    <name type="scientific">Acipenser oxyrinchus oxyrinchus</name>
    <dbReference type="NCBI Taxonomy" id="40147"/>
    <lineage>
        <taxon>Eukaryota</taxon>
        <taxon>Metazoa</taxon>
        <taxon>Chordata</taxon>
        <taxon>Craniata</taxon>
        <taxon>Vertebrata</taxon>
        <taxon>Euteleostomi</taxon>
        <taxon>Actinopterygii</taxon>
        <taxon>Chondrostei</taxon>
        <taxon>Acipenseriformes</taxon>
        <taxon>Acipenseridae</taxon>
        <taxon>Acipenser</taxon>
    </lineage>
</organism>
<reference evidence="1" key="1">
    <citation type="submission" date="2022-02" db="EMBL/GenBank/DDBJ databases">
        <title>Atlantic sturgeon de novo genome assembly.</title>
        <authorList>
            <person name="Stock M."/>
            <person name="Klopp C."/>
            <person name="Guiguen Y."/>
            <person name="Cabau C."/>
            <person name="Parinello H."/>
            <person name="Santidrian Yebra-Pimentel E."/>
            <person name="Kuhl H."/>
            <person name="Dirks R.P."/>
            <person name="Guessner J."/>
            <person name="Wuertz S."/>
            <person name="Du K."/>
            <person name="Schartl M."/>
        </authorList>
    </citation>
    <scope>NUCLEOTIDE SEQUENCE</scope>
    <source>
        <strain evidence="1">STURGEONOMICS-FGT-2020</strain>
        <tissue evidence="1">Whole blood</tissue>
    </source>
</reference>
<protein>
    <submittedName>
        <fullName evidence="1">Spermatogenesis-associated serine-rich protein 1</fullName>
    </submittedName>
</protein>
<dbReference type="Proteomes" id="UP001230051">
    <property type="component" value="Unassembled WGS sequence"/>
</dbReference>
<name>A0AAD8GCF2_ACIOX</name>
<dbReference type="PANTHER" id="PTHR35845:SF1">
    <property type="entry name" value="SPERMATOGENESIS-ASSOCIATED SERINE-RICH PROTEIN 1"/>
    <property type="match status" value="1"/>
</dbReference>
<evidence type="ECO:0000313" key="1">
    <source>
        <dbReference type="EMBL" id="KAK1171825.1"/>
    </source>
</evidence>
<dbReference type="InterPro" id="IPR029165">
    <property type="entry name" value="SASRP1"/>
</dbReference>
<dbReference type="AlphaFoldDB" id="A0AAD8GCF2"/>
<proteinExistence type="predicted"/>
<dbReference type="EMBL" id="JAGXEW010000005">
    <property type="protein sequence ID" value="KAK1171825.1"/>
    <property type="molecule type" value="Genomic_DNA"/>
</dbReference>
<dbReference type="Pfam" id="PF15160">
    <property type="entry name" value="SASRP1"/>
    <property type="match status" value="1"/>
</dbReference>
<dbReference type="PANTHER" id="PTHR35845">
    <property type="entry name" value="SPERMATOGENESIS-ASSOCIATED SERINE-RICH PROTEIN 1"/>
    <property type="match status" value="1"/>
</dbReference>
<comment type="caution">
    <text evidence="1">The sequence shown here is derived from an EMBL/GenBank/DDBJ whole genome shotgun (WGS) entry which is preliminary data.</text>
</comment>
<keyword evidence="2" id="KW-1185">Reference proteome</keyword>